<keyword evidence="6" id="KW-0511">Multifunctional enzyme</keyword>
<evidence type="ECO:0000313" key="11">
    <source>
        <dbReference type="EMBL" id="SDS64935.1"/>
    </source>
</evidence>
<evidence type="ECO:0000259" key="10">
    <source>
        <dbReference type="Pfam" id="PF00912"/>
    </source>
</evidence>
<comment type="catalytic activity">
    <reaction evidence="8">
        <text>[GlcNAc-(1-&gt;4)-Mur2Ac(oyl-L-Ala-gamma-D-Glu-L-Lys-D-Ala-D-Ala)](n)-di-trans,octa-cis-undecaprenyl diphosphate + beta-D-GlcNAc-(1-&gt;4)-Mur2Ac(oyl-L-Ala-gamma-D-Glu-L-Lys-D-Ala-D-Ala)-di-trans,octa-cis-undecaprenyl diphosphate = [GlcNAc-(1-&gt;4)-Mur2Ac(oyl-L-Ala-gamma-D-Glu-L-Lys-D-Ala-D-Ala)](n+1)-di-trans,octa-cis-undecaprenyl diphosphate + di-trans,octa-cis-undecaprenyl diphosphate + H(+)</text>
        <dbReference type="Rhea" id="RHEA:23708"/>
        <dbReference type="Rhea" id="RHEA-COMP:9602"/>
        <dbReference type="Rhea" id="RHEA-COMP:9603"/>
        <dbReference type="ChEBI" id="CHEBI:15378"/>
        <dbReference type="ChEBI" id="CHEBI:58405"/>
        <dbReference type="ChEBI" id="CHEBI:60033"/>
        <dbReference type="ChEBI" id="CHEBI:78435"/>
        <dbReference type="EC" id="2.4.99.28"/>
    </reaction>
</comment>
<reference evidence="12" key="1">
    <citation type="submission" date="2016-10" db="EMBL/GenBank/DDBJ databases">
        <authorList>
            <person name="Varghese N."/>
            <person name="Submissions S."/>
        </authorList>
    </citation>
    <scope>NUCLEOTIDE SEQUENCE [LARGE SCALE GENOMIC DNA]</scope>
    <source>
        <strain evidence="12">2SM5</strain>
    </source>
</reference>
<dbReference type="STRING" id="797277.SAMN05216198_2431"/>
<evidence type="ECO:0000256" key="3">
    <source>
        <dbReference type="ARBA" id="ARBA00022670"/>
    </source>
</evidence>
<dbReference type="AlphaFoldDB" id="A0A1H1TXF5"/>
<feature type="transmembrane region" description="Helical" evidence="9">
    <location>
        <begin position="7"/>
        <end position="28"/>
    </location>
</feature>
<keyword evidence="3" id="KW-0378">Hydrolase</keyword>
<evidence type="ECO:0000313" key="12">
    <source>
        <dbReference type="Proteomes" id="UP000243426"/>
    </source>
</evidence>
<keyword evidence="4" id="KW-0328">Glycosyltransferase</keyword>
<dbReference type="EMBL" id="LT629748">
    <property type="protein sequence ID" value="SDS64935.1"/>
    <property type="molecule type" value="Genomic_DNA"/>
</dbReference>
<dbReference type="Pfam" id="PF00912">
    <property type="entry name" value="Transgly"/>
    <property type="match status" value="1"/>
</dbReference>
<evidence type="ECO:0000256" key="7">
    <source>
        <dbReference type="ARBA" id="ARBA00044770"/>
    </source>
</evidence>
<evidence type="ECO:0000256" key="9">
    <source>
        <dbReference type="SAM" id="Phobius"/>
    </source>
</evidence>
<sequence>MRLRIWIATGVISLMLICIAGFEFRYAWLQSKWISDYASRLHYQIGEGESDAIRFPDAGPFNERLGYSAIPKLQPQLQQQGYGVSRQARFSSELIDYAEHGLFLPYREKTQAGLQIFDYRGQPIYQFAYPRFHFNKYEDIPPLLVETLLFIENRHLLDPTLEHANPAVDWPRLASASVAMVVGSLGGSGPSHGASTLATQIEKYRHSFEGRTQTPMDKLRQMASASVRAYSTGPQTLEVRRQLVLDYLNSVPLTAAPGHGEVHGFGDALWVWFAEDIDRFRAGLNGERGLPAQAVALRQALSLIIAQRRPSWYLLDGRAELAELVDSHIRLLASDRRIDDELAEAGLIGVVSFRDWQTQPLHEQIEVNKAVRVTRNQLASMLGRSLYELDRLDMSASSSLDAGLQRAVSEFLQGLADEDTAREVGLLGDTLLSGKQAAEIRYSFTLMERTATGNQVRVQTDTTGLPFDLNQGSKLELGSTAKLRVLTSYLEIIAELHDALADADADTLRTARSEASDPLTRWAAGYLSANPGADLPALLDAALQRRYSASPWEGFATGGGVQHFENFRKEDNRRRPTVQQALQESINLPFVRLLRDVVRYSLHDSVEDADSLLSNDRDPRREAWLQTFADREGRVYLQRFWRRYAGMDEQQRFEQLMDQVQPIAARLSVVYRNLYPQADFETFSTFLVKRVRVPQKPERIERLYEAYRPGKYNLTDQGYIAQIHPLELWLLGYLKRNPQATLNEVLSASAVERQEVYAWLFRTRHTSARNVRIRTMLEREAFDSLHQRWQRVGYPFPHLVPSLGTALGSSGDRPSALAELMGIILNEGRRLEVRRINNLHFAAATPWETRFEPLSLDAKQVLHPEVATALRNALSAVVLDGTGRRLQGVFMTADGEPLAVGGKTGTGDNRIHTMAAGGRVISSEVMNRTGGCHKFCVWA</sequence>
<evidence type="ECO:0000256" key="1">
    <source>
        <dbReference type="ARBA" id="ARBA00004752"/>
    </source>
</evidence>
<dbReference type="GO" id="GO:0004180">
    <property type="term" value="F:carboxypeptidase activity"/>
    <property type="evidence" value="ECO:0007669"/>
    <property type="project" value="UniProtKB-KW"/>
</dbReference>
<dbReference type="Gene3D" id="1.10.3810.10">
    <property type="entry name" value="Biosynthetic peptidoglycan transglycosylase-like"/>
    <property type="match status" value="1"/>
</dbReference>
<keyword evidence="5" id="KW-0808">Transferase</keyword>
<gene>
    <name evidence="11" type="ORF">SAMN05216198_2431</name>
</gene>
<dbReference type="GO" id="GO:0006508">
    <property type="term" value="P:proteolysis"/>
    <property type="evidence" value="ECO:0007669"/>
    <property type="project" value="UniProtKB-KW"/>
</dbReference>
<name>A0A1H1TXF5_9GAMM</name>
<dbReference type="Gene3D" id="3.40.710.10">
    <property type="entry name" value="DD-peptidase/beta-lactamase superfamily"/>
    <property type="match status" value="1"/>
</dbReference>
<keyword evidence="9" id="KW-1133">Transmembrane helix</keyword>
<dbReference type="GO" id="GO:0030288">
    <property type="term" value="C:outer membrane-bounded periplasmic space"/>
    <property type="evidence" value="ECO:0007669"/>
    <property type="project" value="TreeGrafter"/>
</dbReference>
<dbReference type="InterPro" id="IPR050396">
    <property type="entry name" value="Glycosyltr_51/Transpeptidase"/>
</dbReference>
<keyword evidence="9" id="KW-0472">Membrane</keyword>
<dbReference type="SUPFAM" id="SSF56601">
    <property type="entry name" value="beta-lactamase/transpeptidase-like"/>
    <property type="match status" value="1"/>
</dbReference>
<accession>A0A1H1TXF5</accession>
<keyword evidence="3" id="KW-0645">Protease</keyword>
<evidence type="ECO:0000256" key="6">
    <source>
        <dbReference type="ARBA" id="ARBA00023268"/>
    </source>
</evidence>
<organism evidence="11 12">
    <name type="scientific">Halopseudomonas litoralis</name>
    <dbReference type="NCBI Taxonomy" id="797277"/>
    <lineage>
        <taxon>Bacteria</taxon>
        <taxon>Pseudomonadati</taxon>
        <taxon>Pseudomonadota</taxon>
        <taxon>Gammaproteobacteria</taxon>
        <taxon>Pseudomonadales</taxon>
        <taxon>Pseudomonadaceae</taxon>
        <taxon>Halopseudomonas</taxon>
    </lineage>
</organism>
<dbReference type="PANTHER" id="PTHR32282:SF24">
    <property type="entry name" value="GLYCOSYL TRANSFERASE FAMILY 51 DOMAIN-CONTAINING PROTEIN"/>
    <property type="match status" value="1"/>
</dbReference>
<protein>
    <recommendedName>
        <fullName evidence="7">peptidoglycan glycosyltransferase</fullName>
        <ecNumber evidence="7">2.4.99.28</ecNumber>
    </recommendedName>
</protein>
<dbReference type="GO" id="GO:0008955">
    <property type="term" value="F:peptidoglycan glycosyltransferase activity"/>
    <property type="evidence" value="ECO:0007669"/>
    <property type="project" value="UniProtKB-EC"/>
</dbReference>
<dbReference type="SUPFAM" id="SSF53955">
    <property type="entry name" value="Lysozyme-like"/>
    <property type="match status" value="1"/>
</dbReference>
<keyword evidence="12" id="KW-1185">Reference proteome</keyword>
<dbReference type="InterPro" id="IPR001264">
    <property type="entry name" value="Glyco_trans_51"/>
</dbReference>
<dbReference type="InterPro" id="IPR036950">
    <property type="entry name" value="PBP_transglycosylase"/>
</dbReference>
<dbReference type="InterPro" id="IPR023346">
    <property type="entry name" value="Lysozyme-like_dom_sf"/>
</dbReference>
<dbReference type="PANTHER" id="PTHR32282">
    <property type="entry name" value="BINDING PROTEIN TRANSPEPTIDASE, PUTATIVE-RELATED"/>
    <property type="match status" value="1"/>
</dbReference>
<feature type="domain" description="Glycosyl transferase family 51" evidence="10">
    <location>
        <begin position="122"/>
        <end position="314"/>
    </location>
</feature>
<dbReference type="EC" id="2.4.99.28" evidence="7"/>
<keyword evidence="9" id="KW-0812">Transmembrane</keyword>
<comment type="pathway">
    <text evidence="1">Cell wall biogenesis; peptidoglycan biosynthesis.</text>
</comment>
<evidence type="ECO:0000256" key="5">
    <source>
        <dbReference type="ARBA" id="ARBA00022679"/>
    </source>
</evidence>
<dbReference type="GO" id="GO:0009252">
    <property type="term" value="P:peptidoglycan biosynthetic process"/>
    <property type="evidence" value="ECO:0007669"/>
    <property type="project" value="TreeGrafter"/>
</dbReference>
<evidence type="ECO:0000256" key="8">
    <source>
        <dbReference type="ARBA" id="ARBA00049902"/>
    </source>
</evidence>
<dbReference type="Proteomes" id="UP000243426">
    <property type="component" value="Chromosome I"/>
</dbReference>
<evidence type="ECO:0000256" key="2">
    <source>
        <dbReference type="ARBA" id="ARBA00022645"/>
    </source>
</evidence>
<keyword evidence="2 11" id="KW-0121">Carboxypeptidase</keyword>
<evidence type="ECO:0000256" key="4">
    <source>
        <dbReference type="ARBA" id="ARBA00022676"/>
    </source>
</evidence>
<proteinExistence type="predicted"/>
<dbReference type="InterPro" id="IPR012338">
    <property type="entry name" value="Beta-lactam/transpept-like"/>
</dbReference>